<dbReference type="AlphaFoldDB" id="A0A978UX33"/>
<feature type="transmembrane region" description="Helical" evidence="1">
    <location>
        <begin position="6"/>
        <end position="22"/>
    </location>
</feature>
<keyword evidence="1" id="KW-0812">Transmembrane</keyword>
<feature type="transmembrane region" description="Helical" evidence="1">
    <location>
        <begin position="34"/>
        <end position="56"/>
    </location>
</feature>
<evidence type="ECO:0000313" key="3">
    <source>
        <dbReference type="Proteomes" id="UP000813462"/>
    </source>
</evidence>
<proteinExistence type="predicted"/>
<protein>
    <submittedName>
        <fullName evidence="2">Uncharacterized protein</fullName>
    </submittedName>
</protein>
<keyword evidence="1" id="KW-1133">Transmembrane helix</keyword>
<evidence type="ECO:0000313" key="2">
    <source>
        <dbReference type="EMBL" id="KAH7519549.1"/>
    </source>
</evidence>
<keyword evidence="1" id="KW-0472">Membrane</keyword>
<dbReference type="EMBL" id="JAEACU010000008">
    <property type="protein sequence ID" value="KAH7519549.1"/>
    <property type="molecule type" value="Genomic_DNA"/>
</dbReference>
<accession>A0A978UX33</accession>
<evidence type="ECO:0000256" key="1">
    <source>
        <dbReference type="SAM" id="Phobius"/>
    </source>
</evidence>
<dbReference type="Proteomes" id="UP000813462">
    <property type="component" value="Unassembled WGS sequence"/>
</dbReference>
<name>A0A978UX33_ZIZJJ</name>
<organism evidence="2 3">
    <name type="scientific">Ziziphus jujuba var. spinosa</name>
    <dbReference type="NCBI Taxonomy" id="714518"/>
    <lineage>
        <taxon>Eukaryota</taxon>
        <taxon>Viridiplantae</taxon>
        <taxon>Streptophyta</taxon>
        <taxon>Embryophyta</taxon>
        <taxon>Tracheophyta</taxon>
        <taxon>Spermatophyta</taxon>
        <taxon>Magnoliopsida</taxon>
        <taxon>eudicotyledons</taxon>
        <taxon>Gunneridae</taxon>
        <taxon>Pentapetalae</taxon>
        <taxon>rosids</taxon>
        <taxon>fabids</taxon>
        <taxon>Rosales</taxon>
        <taxon>Rhamnaceae</taxon>
        <taxon>Paliureae</taxon>
        <taxon>Ziziphus</taxon>
    </lineage>
</organism>
<comment type="caution">
    <text evidence="2">The sequence shown here is derived from an EMBL/GenBank/DDBJ whole genome shotgun (WGS) entry which is preliminary data.</text>
</comment>
<gene>
    <name evidence="2" type="ORF">FEM48_Zijuj08G0048800</name>
</gene>
<reference evidence="2" key="1">
    <citation type="journal article" date="2021" name="Front. Plant Sci.">
        <title>Chromosome-Scale Genome Assembly for Chinese Sour Jujube and Insights Into Its Genome Evolution and Domestication Signature.</title>
        <authorList>
            <person name="Shen L.-Y."/>
            <person name="Luo H."/>
            <person name="Wang X.-L."/>
            <person name="Wang X.-M."/>
            <person name="Qiu X.-J."/>
            <person name="Liu H."/>
            <person name="Zhou S.-S."/>
            <person name="Jia K.-H."/>
            <person name="Nie S."/>
            <person name="Bao Y.-T."/>
            <person name="Zhang R.-G."/>
            <person name="Yun Q.-Z."/>
            <person name="Chai Y.-H."/>
            <person name="Lu J.-Y."/>
            <person name="Li Y."/>
            <person name="Zhao S.-W."/>
            <person name="Mao J.-F."/>
            <person name="Jia S.-G."/>
            <person name="Mao Y.-M."/>
        </authorList>
    </citation>
    <scope>NUCLEOTIDE SEQUENCE</scope>
    <source>
        <strain evidence="2">AT0</strain>
        <tissue evidence="2">Leaf</tissue>
    </source>
</reference>
<sequence length="202" mass="23441">MHLSSLYIVYKYVFLGLAYVVLPQTKKINMDILHSIFIFISVPLIFAFLVFFLLILKIIKARTSITQHSPCKRRYIRPAFLLQNTFRLPNQNCLQMLNLSAPWLDLEGNLHDRTTKYRAFSESKLPTDMVPMVGELKRRTQDTKNGETRSKWVDLQNHPFPILYSFPNLEPVCRKFGEGYKASLPPLIRTPVIAWNDGACVH</sequence>